<feature type="transmembrane region" description="Helical" evidence="2">
    <location>
        <begin position="36"/>
        <end position="56"/>
    </location>
</feature>
<feature type="region of interest" description="Disordered" evidence="1">
    <location>
        <begin position="1"/>
        <end position="27"/>
    </location>
</feature>
<dbReference type="RefSeq" id="WP_181375967.1">
    <property type="nucleotide sequence ID" value="NZ_OOFM01000001.1"/>
</dbReference>
<protein>
    <submittedName>
        <fullName evidence="3">Uncharacterized protein</fullName>
    </submittedName>
</protein>
<accession>A0A2P9HC51</accession>
<organism evidence="3 4">
    <name type="scientific">Ochrobactrum soli</name>
    <dbReference type="NCBI Taxonomy" id="2448455"/>
    <lineage>
        <taxon>Bacteria</taxon>
        <taxon>Pseudomonadati</taxon>
        <taxon>Pseudomonadota</taxon>
        <taxon>Alphaproteobacteria</taxon>
        <taxon>Hyphomicrobiales</taxon>
        <taxon>Brucellaceae</taxon>
        <taxon>Brucella/Ochrobactrum group</taxon>
        <taxon>Ochrobactrum</taxon>
    </lineage>
</organism>
<evidence type="ECO:0000256" key="2">
    <source>
        <dbReference type="SAM" id="Phobius"/>
    </source>
</evidence>
<keyword evidence="2" id="KW-0812">Transmembrane</keyword>
<evidence type="ECO:0000313" key="3">
    <source>
        <dbReference type="EMBL" id="SPL61676.1"/>
    </source>
</evidence>
<keyword evidence="2" id="KW-0472">Membrane</keyword>
<dbReference type="AlphaFoldDB" id="A0A2P9HC51"/>
<sequence>MITPNKTTGSARVDRAPGGQKAESERRRGLQEGRIYLIWWMVILAIICIGYATTFWI</sequence>
<gene>
    <name evidence="3" type="ORF">OHAE_4468</name>
</gene>
<dbReference type="EMBL" id="OOFM01000001">
    <property type="protein sequence ID" value="SPL61676.1"/>
    <property type="molecule type" value="Genomic_DNA"/>
</dbReference>
<dbReference type="Proteomes" id="UP000246073">
    <property type="component" value="Unassembled WGS sequence"/>
</dbReference>
<feature type="compositionally biased region" description="Polar residues" evidence="1">
    <location>
        <begin position="1"/>
        <end position="10"/>
    </location>
</feature>
<reference evidence="4" key="1">
    <citation type="submission" date="2017-12" db="EMBL/GenBank/DDBJ databases">
        <authorList>
            <person name="Diaz M."/>
        </authorList>
    </citation>
    <scope>NUCLEOTIDE SEQUENCE [LARGE SCALE GENOMIC DNA]</scope>
    <source>
        <strain evidence="4">FI11154</strain>
    </source>
</reference>
<name>A0A2P9HC51_9HYPH</name>
<evidence type="ECO:0000313" key="4">
    <source>
        <dbReference type="Proteomes" id="UP000246073"/>
    </source>
</evidence>
<keyword evidence="2" id="KW-1133">Transmembrane helix</keyword>
<evidence type="ECO:0000256" key="1">
    <source>
        <dbReference type="SAM" id="MobiDB-lite"/>
    </source>
</evidence>
<proteinExistence type="predicted"/>